<evidence type="ECO:0000313" key="2">
    <source>
        <dbReference type="Proteomes" id="UP000262325"/>
    </source>
</evidence>
<keyword evidence="1" id="KW-0808">Transferase</keyword>
<dbReference type="Pfam" id="PF13189">
    <property type="entry name" value="Cytidylate_kin2"/>
    <property type="match status" value="1"/>
</dbReference>
<dbReference type="AlphaFoldDB" id="A0A3D5QCC5"/>
<proteinExistence type="predicted"/>
<sequence>MAIVTISRSFGCSGEKVGEEVAGRLNYSMINKQIIEYISILADTPLEVVSKFDEEQHSNINARLSKYIDLSMFKEMFGKSGKELKEPLAEKIVDEKEKLFKEDVDYSPVFDCDVFRQMSERVFHFIADKDNAVIMGRGGQVVLQEHPNALHIRLYAPVSKRVEWIASRRDIPKKEASKLVEDIDKKRRNYLQHYYGEDISDDKLYHLVINVEKLSVSEAAGMILSLIDIKSSKEKA</sequence>
<comment type="caution">
    <text evidence="1">The sequence shown here is derived from an EMBL/GenBank/DDBJ whole genome shotgun (WGS) entry which is preliminary data.</text>
</comment>
<dbReference type="GO" id="GO:0016301">
    <property type="term" value="F:kinase activity"/>
    <property type="evidence" value="ECO:0007669"/>
    <property type="project" value="UniProtKB-KW"/>
</dbReference>
<dbReference type="RefSeq" id="WP_273264675.1">
    <property type="nucleotide sequence ID" value="NZ_JAAZVV010000004.1"/>
</dbReference>
<protein>
    <submittedName>
        <fullName evidence="1">Cytidylate kinase-like family protein</fullName>
    </submittedName>
</protein>
<keyword evidence="1" id="KW-0418">Kinase</keyword>
<dbReference type="Gene3D" id="3.40.50.300">
    <property type="entry name" value="P-loop containing nucleotide triphosphate hydrolases"/>
    <property type="match status" value="1"/>
</dbReference>
<dbReference type="EMBL" id="DPPF01000130">
    <property type="protein sequence ID" value="HCW93314.1"/>
    <property type="molecule type" value="Genomic_DNA"/>
</dbReference>
<gene>
    <name evidence="1" type="ORF">DHM44_06505</name>
</gene>
<dbReference type="InterPro" id="IPR027417">
    <property type="entry name" value="P-loop_NTPase"/>
</dbReference>
<dbReference type="Proteomes" id="UP000262325">
    <property type="component" value="Unassembled WGS sequence"/>
</dbReference>
<organism evidence="1 2">
    <name type="scientific">Flexistipes sinusarabici</name>
    <dbReference type="NCBI Taxonomy" id="2352"/>
    <lineage>
        <taxon>Bacteria</taxon>
        <taxon>Pseudomonadati</taxon>
        <taxon>Deferribacterota</taxon>
        <taxon>Deferribacteres</taxon>
        <taxon>Deferribacterales</taxon>
        <taxon>Flexistipitaceae</taxon>
        <taxon>Flexistipes</taxon>
    </lineage>
</organism>
<accession>A0A3D5QCC5</accession>
<name>A0A3D5QCC5_FLESI</name>
<reference evidence="1 2" key="1">
    <citation type="journal article" date="2018" name="Nat. Biotechnol.">
        <title>A standardized bacterial taxonomy based on genome phylogeny substantially revises the tree of life.</title>
        <authorList>
            <person name="Parks D.H."/>
            <person name="Chuvochina M."/>
            <person name="Waite D.W."/>
            <person name="Rinke C."/>
            <person name="Skarshewski A."/>
            <person name="Chaumeil P.A."/>
            <person name="Hugenholtz P."/>
        </authorList>
    </citation>
    <scope>NUCLEOTIDE SEQUENCE [LARGE SCALE GENOMIC DNA]</scope>
    <source>
        <strain evidence="1">UBA8672</strain>
    </source>
</reference>
<dbReference type="SUPFAM" id="SSF52540">
    <property type="entry name" value="P-loop containing nucleoside triphosphate hydrolases"/>
    <property type="match status" value="1"/>
</dbReference>
<evidence type="ECO:0000313" key="1">
    <source>
        <dbReference type="EMBL" id="HCW93314.1"/>
    </source>
</evidence>